<accession>A0ABW1TDT6</accession>
<evidence type="ECO:0000313" key="7">
    <source>
        <dbReference type="EMBL" id="MFC6259591.1"/>
    </source>
</evidence>
<reference evidence="8" key="1">
    <citation type="journal article" date="2019" name="Int. J. Syst. Evol. Microbiol.">
        <title>The Global Catalogue of Microorganisms (GCM) 10K type strain sequencing project: providing services to taxonomists for standard genome sequencing and annotation.</title>
        <authorList>
            <consortium name="The Broad Institute Genomics Platform"/>
            <consortium name="The Broad Institute Genome Sequencing Center for Infectious Disease"/>
            <person name="Wu L."/>
            <person name="Ma J."/>
        </authorList>
    </citation>
    <scope>NUCLEOTIDE SEQUENCE [LARGE SCALE GENOMIC DNA]</scope>
    <source>
        <strain evidence="8">CCM 8908</strain>
    </source>
</reference>
<dbReference type="PANTHER" id="PTHR36449:SF1">
    <property type="entry name" value="ACETYLTRANSFERASE"/>
    <property type="match status" value="1"/>
</dbReference>
<keyword evidence="4 7" id="KW-0012">Acyltransferase</keyword>
<protein>
    <submittedName>
        <fullName evidence="7">GNAT family N-acetyltransferase</fullName>
        <ecNumber evidence="7">2.3.-.-</ecNumber>
    </submittedName>
</protein>
<evidence type="ECO:0000259" key="6">
    <source>
        <dbReference type="Pfam" id="PF13508"/>
    </source>
</evidence>
<dbReference type="Gene3D" id="3.40.630.30">
    <property type="match status" value="1"/>
</dbReference>
<keyword evidence="3 7" id="KW-0808">Transferase</keyword>
<dbReference type="InterPro" id="IPR016181">
    <property type="entry name" value="Acyl_CoA_acyltransferase"/>
</dbReference>
<dbReference type="RefSeq" id="WP_125687372.1">
    <property type="nucleotide sequence ID" value="NZ_JBHSSI010000012.1"/>
</dbReference>
<keyword evidence="1" id="KW-0678">Repressor</keyword>
<evidence type="ECO:0000256" key="5">
    <source>
        <dbReference type="ARBA" id="ARBA00049880"/>
    </source>
</evidence>
<dbReference type="GO" id="GO:0016746">
    <property type="term" value="F:acyltransferase activity"/>
    <property type="evidence" value="ECO:0007669"/>
    <property type="project" value="UniProtKB-KW"/>
</dbReference>
<keyword evidence="8" id="KW-1185">Reference proteome</keyword>
<gene>
    <name evidence="7" type="ORF">ACFP1C_01390</name>
</gene>
<proteinExistence type="predicted"/>
<evidence type="ECO:0000256" key="1">
    <source>
        <dbReference type="ARBA" id="ARBA00022491"/>
    </source>
</evidence>
<dbReference type="InterPro" id="IPR000182">
    <property type="entry name" value="GNAT_dom"/>
</dbReference>
<comment type="caution">
    <text evidence="7">The sequence shown here is derived from an EMBL/GenBank/DDBJ whole genome shotgun (WGS) entry which is preliminary data.</text>
</comment>
<organism evidence="7 8">
    <name type="scientific">Levilactobacillus fujinensis</name>
    <dbReference type="NCBI Taxonomy" id="2486024"/>
    <lineage>
        <taxon>Bacteria</taxon>
        <taxon>Bacillati</taxon>
        <taxon>Bacillota</taxon>
        <taxon>Bacilli</taxon>
        <taxon>Lactobacillales</taxon>
        <taxon>Lactobacillaceae</taxon>
        <taxon>Levilactobacillus</taxon>
    </lineage>
</organism>
<evidence type="ECO:0000313" key="8">
    <source>
        <dbReference type="Proteomes" id="UP001596283"/>
    </source>
</evidence>
<evidence type="ECO:0000256" key="3">
    <source>
        <dbReference type="ARBA" id="ARBA00022679"/>
    </source>
</evidence>
<evidence type="ECO:0000256" key="4">
    <source>
        <dbReference type="ARBA" id="ARBA00023315"/>
    </source>
</evidence>
<dbReference type="Proteomes" id="UP001596283">
    <property type="component" value="Unassembled WGS sequence"/>
</dbReference>
<sequence length="184" mass="21025">MYKTNIRKLPSGVSLKHFTSGESVVDDFLYRNAVNREQRDIFSTTVFFTEDQEKIIGFYSLAASIVEVKNPYDASLLGTLETMGNDVSIIPFPAIELTWLGVDKQFQRKRHGTMLLKSLFQDILIARDQLNIGVSGVQVSALPGAVEFYQHFGFKYLHMNYDRVAVFPETYPLFIAMRDIRDVI</sequence>
<evidence type="ECO:0000256" key="2">
    <source>
        <dbReference type="ARBA" id="ARBA00022649"/>
    </source>
</evidence>
<keyword evidence="2" id="KW-1277">Toxin-antitoxin system</keyword>
<dbReference type="Pfam" id="PF13508">
    <property type="entry name" value="Acetyltransf_7"/>
    <property type="match status" value="1"/>
</dbReference>
<dbReference type="EC" id="2.3.-.-" evidence="7"/>
<dbReference type="SUPFAM" id="SSF55729">
    <property type="entry name" value="Acyl-CoA N-acyltransferases (Nat)"/>
    <property type="match status" value="1"/>
</dbReference>
<feature type="domain" description="N-acetyltransferase" evidence="6">
    <location>
        <begin position="46"/>
        <end position="155"/>
    </location>
</feature>
<dbReference type="EMBL" id="JBHSSI010000012">
    <property type="protein sequence ID" value="MFC6259591.1"/>
    <property type="molecule type" value="Genomic_DNA"/>
</dbReference>
<dbReference type="PANTHER" id="PTHR36449">
    <property type="entry name" value="ACETYLTRANSFERASE-RELATED"/>
    <property type="match status" value="1"/>
</dbReference>
<name>A0ABW1TDT6_9LACO</name>
<comment type="catalytic activity">
    <reaction evidence="5">
        <text>glycyl-tRNA(Gly) + acetyl-CoA = N-acetylglycyl-tRNA(Gly) + CoA + H(+)</text>
        <dbReference type="Rhea" id="RHEA:81867"/>
        <dbReference type="Rhea" id="RHEA-COMP:9683"/>
        <dbReference type="Rhea" id="RHEA-COMP:19766"/>
        <dbReference type="ChEBI" id="CHEBI:15378"/>
        <dbReference type="ChEBI" id="CHEBI:57287"/>
        <dbReference type="ChEBI" id="CHEBI:57288"/>
        <dbReference type="ChEBI" id="CHEBI:78522"/>
        <dbReference type="ChEBI" id="CHEBI:232036"/>
    </reaction>
</comment>